<feature type="domain" description="DUF6898" evidence="1">
    <location>
        <begin position="4"/>
        <end position="58"/>
    </location>
</feature>
<accession>A4U1E0</accession>
<dbReference type="Pfam" id="PF21839">
    <property type="entry name" value="DUF6898"/>
    <property type="match status" value="1"/>
</dbReference>
<dbReference type="InterPro" id="IPR054193">
    <property type="entry name" value="DUF6898"/>
</dbReference>
<proteinExistence type="predicted"/>
<organism evidence="2">
    <name type="scientific">Magnetospirillum gryphiswaldense</name>
    <dbReference type="NCBI Taxonomy" id="55518"/>
    <lineage>
        <taxon>Bacteria</taxon>
        <taxon>Pseudomonadati</taxon>
        <taxon>Pseudomonadota</taxon>
        <taxon>Alphaproteobacteria</taxon>
        <taxon>Rhodospirillales</taxon>
        <taxon>Rhodospirillaceae</taxon>
        <taxon>Magnetospirillum</taxon>
    </lineage>
</organism>
<dbReference type="AlphaFoldDB" id="A4U1E0"/>
<protein>
    <recommendedName>
        <fullName evidence="1">DUF6898 domain-containing protein</fullName>
    </recommendedName>
</protein>
<evidence type="ECO:0000259" key="1">
    <source>
        <dbReference type="Pfam" id="PF21839"/>
    </source>
</evidence>
<reference evidence="2" key="1">
    <citation type="journal article" date="2007" name="J. Bacteriol.">
        <title>Comparative genome analysis of four magnetotactic bacteria reveals a complex set of group-specific genes implicated in magnetosome biomineralization and function.</title>
        <authorList>
            <person name="Richter M."/>
            <person name="Kube M."/>
            <person name="Bazylinski D.A."/>
            <person name="Lombardot T."/>
            <person name="Gloeckner F.O."/>
            <person name="Reinhardt R."/>
            <person name="Schueler D."/>
        </authorList>
    </citation>
    <scope>NUCLEOTIDE SEQUENCE</scope>
    <source>
        <strain evidence="2">MSR-1</strain>
    </source>
</reference>
<gene>
    <name evidence="2" type="ORF">MGR_3050</name>
</gene>
<dbReference type="RefSeq" id="WP_024079365.1">
    <property type="nucleotide sequence ID" value="NZ_CP027527.1"/>
</dbReference>
<evidence type="ECO:0000313" key="2">
    <source>
        <dbReference type="EMBL" id="CAM76697.1"/>
    </source>
</evidence>
<name>A4U1E0_9PROT</name>
<dbReference type="EMBL" id="CU459003">
    <property type="protein sequence ID" value="CAM76697.1"/>
    <property type="molecule type" value="Genomic_DNA"/>
</dbReference>
<sequence length="61" mass="6774">MTGREVYFEFRRIGSYMRVSAIDSVTGTEVTIAGDPKAGEAMLKQTALRKLQYVMAKKQGS</sequence>